<feature type="transmembrane region" description="Helical" evidence="1">
    <location>
        <begin position="103"/>
        <end position="133"/>
    </location>
</feature>
<keyword evidence="1" id="KW-1133">Transmembrane helix</keyword>
<reference evidence="2 3" key="1">
    <citation type="submission" date="2016-04" db="EMBL/GenBank/DDBJ databases">
        <title>Complete genome sequence of Bacillus oceanisediminis strain 2691.</title>
        <authorList>
            <person name="Jeong H."/>
            <person name="Kim H.J."/>
            <person name="Lee D.-W."/>
        </authorList>
    </citation>
    <scope>NUCLEOTIDE SEQUENCE [LARGE SCALE GENOMIC DNA]</scope>
    <source>
        <strain evidence="2 3">2691</strain>
    </source>
</reference>
<name>A0A160MAH0_9BACI</name>
<protein>
    <recommendedName>
        <fullName evidence="4">DUF624 domain-containing protein</fullName>
    </recommendedName>
</protein>
<evidence type="ECO:0000313" key="3">
    <source>
        <dbReference type="Proteomes" id="UP000077856"/>
    </source>
</evidence>
<gene>
    <name evidence="2" type="ORF">A361_11525</name>
</gene>
<dbReference type="RefSeq" id="WP_019382757.1">
    <property type="nucleotide sequence ID" value="NZ_CP015506.1"/>
</dbReference>
<organism evidence="2 3">
    <name type="scientific">Cytobacillus oceanisediminis 2691</name>
    <dbReference type="NCBI Taxonomy" id="1196031"/>
    <lineage>
        <taxon>Bacteria</taxon>
        <taxon>Bacillati</taxon>
        <taxon>Bacillota</taxon>
        <taxon>Bacilli</taxon>
        <taxon>Bacillales</taxon>
        <taxon>Bacillaceae</taxon>
        <taxon>Cytobacillus</taxon>
    </lineage>
</organism>
<evidence type="ECO:0000256" key="1">
    <source>
        <dbReference type="SAM" id="Phobius"/>
    </source>
</evidence>
<sequence>MQNMLGKLFTICEWIMKLAYVNLLWLLFTMAGLIVFGFMPATVSLFTIVRKWQMKETEVPVWDTFLSIYKKEFTKSNLLGFILVICAGFILLDLHFVNGLEGVLQLMFFVLLLIISALYFITLMYLFPVYVHYDLRVSEYIKNSCLLGILNLHLTLIIAASAGSIIFLLLYSPAFIPFFSAVSITWILMYGGMYSFRKIEARQKHRQPEQFRHSGLSRHI</sequence>
<proteinExistence type="predicted"/>
<feature type="transmembrane region" description="Helical" evidence="1">
    <location>
        <begin position="78"/>
        <end position="97"/>
    </location>
</feature>
<evidence type="ECO:0000313" key="2">
    <source>
        <dbReference type="EMBL" id="AND39742.1"/>
    </source>
</evidence>
<dbReference type="KEGG" id="bon:A361_11525"/>
<dbReference type="STRING" id="1196031.A361_11525"/>
<keyword evidence="1" id="KW-0812">Transmembrane</keyword>
<dbReference type="Pfam" id="PF04854">
    <property type="entry name" value="DUF624"/>
    <property type="match status" value="1"/>
</dbReference>
<dbReference type="AlphaFoldDB" id="A0A160MAH0"/>
<dbReference type="InterPro" id="IPR006938">
    <property type="entry name" value="DUF624"/>
</dbReference>
<keyword evidence="1" id="KW-0472">Membrane</keyword>
<dbReference type="Proteomes" id="UP000077856">
    <property type="component" value="Chromosome"/>
</dbReference>
<feature type="transmembrane region" description="Helical" evidence="1">
    <location>
        <begin position="175"/>
        <end position="196"/>
    </location>
</feature>
<accession>A0A160MAH0</accession>
<feature type="transmembrane region" description="Helical" evidence="1">
    <location>
        <begin position="23"/>
        <end position="49"/>
    </location>
</feature>
<evidence type="ECO:0008006" key="4">
    <source>
        <dbReference type="Google" id="ProtNLM"/>
    </source>
</evidence>
<feature type="transmembrane region" description="Helical" evidence="1">
    <location>
        <begin position="145"/>
        <end position="169"/>
    </location>
</feature>
<dbReference type="eggNOG" id="COG5578">
    <property type="taxonomic scope" value="Bacteria"/>
</dbReference>
<dbReference type="EMBL" id="CP015506">
    <property type="protein sequence ID" value="AND39742.1"/>
    <property type="molecule type" value="Genomic_DNA"/>
</dbReference>